<evidence type="ECO:0000256" key="7">
    <source>
        <dbReference type="ARBA" id="ARBA00022723"/>
    </source>
</evidence>
<dbReference type="SUPFAM" id="SSF54211">
    <property type="entry name" value="Ribosomal protein S5 domain 2-like"/>
    <property type="match status" value="2"/>
</dbReference>
<dbReference type="InterPro" id="IPR004463">
    <property type="entry name" value="UDP-acyl_GlcNac_deAcase"/>
</dbReference>
<evidence type="ECO:0000256" key="6">
    <source>
        <dbReference type="ARBA" id="ARBA00022556"/>
    </source>
</evidence>
<dbReference type="InterPro" id="IPR011334">
    <property type="entry name" value="UDP-acyl_GlcNac_deAcase_C"/>
</dbReference>
<comment type="similarity">
    <text evidence="12">Belongs to the LpxC family.</text>
</comment>
<dbReference type="EC" id="3.5.1.108" evidence="4 12"/>
<dbReference type="Proteomes" id="UP000677668">
    <property type="component" value="Chromosome 1"/>
</dbReference>
<evidence type="ECO:0000256" key="3">
    <source>
        <dbReference type="ARBA" id="ARBA00005002"/>
    </source>
</evidence>
<keyword evidence="9 12" id="KW-0862">Zinc</keyword>
<organism evidence="13 14">
    <name type="scientific">Chloracidobacterium sp. N</name>
    <dbReference type="NCBI Taxonomy" id="2821540"/>
    <lineage>
        <taxon>Bacteria</taxon>
        <taxon>Pseudomonadati</taxon>
        <taxon>Acidobacteriota</taxon>
        <taxon>Terriglobia</taxon>
        <taxon>Terriglobales</taxon>
        <taxon>Acidobacteriaceae</taxon>
        <taxon>Chloracidobacterium</taxon>
        <taxon>Chloracidobacterium aggregatum</taxon>
    </lineage>
</organism>
<feature type="binding site" evidence="12">
    <location>
        <position position="238"/>
    </location>
    <ligand>
        <name>Zn(2+)</name>
        <dbReference type="ChEBI" id="CHEBI:29105"/>
    </ligand>
</feature>
<keyword evidence="8 12" id="KW-0378">Hydrolase</keyword>
<accession>A0ABX8AY18</accession>
<dbReference type="HAMAP" id="MF_00388">
    <property type="entry name" value="LpxC"/>
    <property type="match status" value="1"/>
</dbReference>
<reference evidence="13 14" key="1">
    <citation type="submission" date="2021-03" db="EMBL/GenBank/DDBJ databases">
        <title>Genomic and phenotypic characterization of Chloracidobacterium isolates provides evidence for multiple species.</title>
        <authorList>
            <person name="Saini M.K."/>
            <person name="Costas A.M.G."/>
            <person name="Tank M."/>
            <person name="Bryant D.A."/>
        </authorList>
    </citation>
    <scope>NUCLEOTIDE SEQUENCE [LARGE SCALE GENOMIC DNA]</scope>
    <source>
        <strain evidence="13 14">N</strain>
    </source>
</reference>
<comment type="pathway">
    <text evidence="3 12">Glycolipid biosynthesis; lipid IV(A) biosynthesis; lipid IV(A) from (3R)-3-hydroxytetradecanoyl-[acyl-carrier-protein] and UDP-N-acetyl-alpha-D-glucosamine: step 2/6.</text>
</comment>
<keyword evidence="5 12" id="KW-0444">Lipid biosynthesis</keyword>
<evidence type="ECO:0000313" key="14">
    <source>
        <dbReference type="Proteomes" id="UP000677668"/>
    </source>
</evidence>
<dbReference type="EMBL" id="CP072642">
    <property type="protein sequence ID" value="QUV93589.1"/>
    <property type="molecule type" value="Genomic_DNA"/>
</dbReference>
<comment type="catalytic activity">
    <reaction evidence="11 12">
        <text>a UDP-3-O-[(3R)-3-hydroxyacyl]-N-acetyl-alpha-D-glucosamine + H2O = a UDP-3-O-[(3R)-3-hydroxyacyl]-alpha-D-glucosamine + acetate</text>
        <dbReference type="Rhea" id="RHEA:67816"/>
        <dbReference type="ChEBI" id="CHEBI:15377"/>
        <dbReference type="ChEBI" id="CHEBI:30089"/>
        <dbReference type="ChEBI" id="CHEBI:137740"/>
        <dbReference type="ChEBI" id="CHEBI:173225"/>
        <dbReference type="EC" id="3.5.1.108"/>
    </reaction>
</comment>
<evidence type="ECO:0000256" key="8">
    <source>
        <dbReference type="ARBA" id="ARBA00022801"/>
    </source>
</evidence>
<dbReference type="RefSeq" id="WP_211421957.1">
    <property type="nucleotide sequence ID" value="NZ_CP072642.1"/>
</dbReference>
<keyword evidence="6 12" id="KW-0441">Lipid A biosynthesis</keyword>
<feature type="active site" description="Proton donor" evidence="12">
    <location>
        <position position="261"/>
    </location>
</feature>
<feature type="binding site" evidence="12">
    <location>
        <position position="234"/>
    </location>
    <ligand>
        <name>Zn(2+)</name>
        <dbReference type="ChEBI" id="CHEBI:29105"/>
    </ligand>
</feature>
<dbReference type="PANTHER" id="PTHR33694">
    <property type="entry name" value="UDP-3-O-ACYL-N-ACETYLGLUCOSAMINE DEACETYLASE 1, MITOCHONDRIAL-RELATED"/>
    <property type="match status" value="1"/>
</dbReference>
<dbReference type="InterPro" id="IPR020568">
    <property type="entry name" value="Ribosomal_Su5_D2-typ_SF"/>
</dbReference>
<dbReference type="GO" id="GO:0103117">
    <property type="term" value="F:UDP-3-O-acyl-N-acetylglucosamine deacetylase activity"/>
    <property type="evidence" value="ECO:0007669"/>
    <property type="project" value="UniProtKB-EC"/>
</dbReference>
<comment type="function">
    <text evidence="2 12">Catalyzes the hydrolysis of UDP-3-O-myristoyl-N-acetylglucosamine to form UDP-3-O-myristoylglucosamine and acetate, the committed step in lipid A biosynthesis.</text>
</comment>
<protein>
    <recommendedName>
        <fullName evidence="4 12">UDP-3-O-acyl-N-acetylglucosamine deacetylase</fullName>
        <shortName evidence="12">UDP-3-O-acyl-GlcNAc deacetylase</shortName>
        <ecNumber evidence="4 12">3.5.1.108</ecNumber>
    </recommendedName>
    <alternativeName>
        <fullName evidence="12">UDP-3-O-[R-3-hydroxymyristoyl]-N-acetylglucosamine deacetylase</fullName>
    </alternativeName>
</protein>
<evidence type="ECO:0000256" key="11">
    <source>
        <dbReference type="ARBA" id="ARBA00024535"/>
    </source>
</evidence>
<feature type="binding site" evidence="12">
    <location>
        <position position="77"/>
    </location>
    <ligand>
        <name>Zn(2+)</name>
        <dbReference type="ChEBI" id="CHEBI:29105"/>
    </ligand>
</feature>
<keyword evidence="7 12" id="KW-0479">Metal-binding</keyword>
<evidence type="ECO:0000256" key="5">
    <source>
        <dbReference type="ARBA" id="ARBA00022516"/>
    </source>
</evidence>
<keyword evidence="14" id="KW-1185">Reference proteome</keyword>
<evidence type="ECO:0000256" key="10">
    <source>
        <dbReference type="ARBA" id="ARBA00023098"/>
    </source>
</evidence>
<evidence type="ECO:0000256" key="2">
    <source>
        <dbReference type="ARBA" id="ARBA00002923"/>
    </source>
</evidence>
<dbReference type="PANTHER" id="PTHR33694:SF1">
    <property type="entry name" value="UDP-3-O-ACYL-N-ACETYLGLUCOSAMINE DEACETYLASE 1, MITOCHONDRIAL-RELATED"/>
    <property type="match status" value="1"/>
</dbReference>
<evidence type="ECO:0000313" key="13">
    <source>
        <dbReference type="EMBL" id="QUV93589.1"/>
    </source>
</evidence>
<sequence length="313" mass="33574">MTYQTTLRRAVSLRGIGLHTGQEVELTLCPAPADTGYVFRRTDLNGFEVAAVPHHVTHVSYATTLMRAGVMVSTVEHVLSALYGCGIDNAILDVTNCEVPILDGSARHFVEAIAEAGILTLESPRQVLQVEQRIEVVEGNRRLAIEPSDRFFIESTIDFDHPCIGRQTFACEVTPVTYRQEIAPARTFGFLAEAEALRRHGLVRGATLENAIVLDADSILSPKPLRFPDEFARHKVLDIIGDFALLGLSLRGRIIAERSGHGLHSALIGRLLREARAWTVNGLPNGNGRPSATTASAGAAAGSGATAALAAPG</sequence>
<evidence type="ECO:0000256" key="9">
    <source>
        <dbReference type="ARBA" id="ARBA00022833"/>
    </source>
</evidence>
<evidence type="ECO:0000256" key="12">
    <source>
        <dbReference type="HAMAP-Rule" id="MF_00388"/>
    </source>
</evidence>
<evidence type="ECO:0000256" key="4">
    <source>
        <dbReference type="ARBA" id="ARBA00012745"/>
    </source>
</evidence>
<name>A0ABX8AY18_9BACT</name>
<dbReference type="Pfam" id="PF03331">
    <property type="entry name" value="LpxC"/>
    <property type="match status" value="1"/>
</dbReference>
<evidence type="ECO:0000256" key="1">
    <source>
        <dbReference type="ARBA" id="ARBA00001947"/>
    </source>
</evidence>
<dbReference type="InterPro" id="IPR015870">
    <property type="entry name" value="UDP-acyl_N-AcGlcN_deAcase_N"/>
</dbReference>
<proteinExistence type="inferred from homology"/>
<dbReference type="Gene3D" id="3.30.1700.10">
    <property type="entry name" value="lpxc deacetylase, domain 2"/>
    <property type="match status" value="1"/>
</dbReference>
<comment type="cofactor">
    <cofactor evidence="1 12">
        <name>Zn(2+)</name>
        <dbReference type="ChEBI" id="CHEBI:29105"/>
    </cofactor>
</comment>
<keyword evidence="10 12" id="KW-0443">Lipid metabolism</keyword>
<dbReference type="Gene3D" id="3.30.230.20">
    <property type="entry name" value="lpxc deacetylase, domain 1"/>
    <property type="match status" value="1"/>
</dbReference>
<dbReference type="NCBIfam" id="TIGR00325">
    <property type="entry name" value="lpxC"/>
    <property type="match status" value="1"/>
</dbReference>
<gene>
    <name evidence="12" type="primary">lpxC</name>
    <name evidence="13" type="ORF">J8C05_09445</name>
</gene>